<name>A0A8G1RMG9_9EURO</name>
<gene>
    <name evidence="1" type="ORF">BO72DRAFT_477752</name>
</gene>
<proteinExistence type="predicted"/>
<dbReference type="PANTHER" id="PTHR21310:SF37">
    <property type="entry name" value="AMINOGLYCOSIDE PHOSPHOTRANSFERASE DOMAIN-CONTAINING PROTEIN"/>
    <property type="match status" value="1"/>
</dbReference>
<dbReference type="RefSeq" id="XP_040800787.1">
    <property type="nucleotide sequence ID" value="XM_040947460.1"/>
</dbReference>
<evidence type="ECO:0008006" key="3">
    <source>
        <dbReference type="Google" id="ProtNLM"/>
    </source>
</evidence>
<dbReference type="PANTHER" id="PTHR21310">
    <property type="entry name" value="AMINOGLYCOSIDE PHOSPHOTRANSFERASE-RELATED-RELATED"/>
    <property type="match status" value="1"/>
</dbReference>
<dbReference type="VEuPathDB" id="FungiDB:BO72DRAFT_477752"/>
<sequence length="431" mass="49710">MNLNISPDDVCWAQAETISDTWLLQFLEIDILRPIADFILHHNRGNATEFAILRKGSYNISLRLKYEPNGATVIRFPQPGAVLFPEEKIVNEVSVMRFLADQTTIPIPFILHSGTKQESPLALSHSSSWKARLRRLYAQMADVLLQLSLPALPRIGSLSQQDDFTWEVTRRPLSMNMNELVRLGCLPRSQLPHVDTTFPTASSYVQFLADLNLDHLIHQRNDAVTSEDDCRRKYVARCLFRNLAREQRLTTPALENGPFNLWCDDLRPANVLLSQDLHIAGVWLLIERPEEWAGGVEEWTRVFEARLRTFLQVMQKGEDQEIQRGRLHEGQRLSGAMRRSWESGDFWVMYALRNSFAFDLVYWLKIDERFFGVSGRGVERAWEERVGLLSEEEKEEMEMLVTRKMAERVSRPLIWDADHVEDNGTGADGMD</sequence>
<protein>
    <recommendedName>
        <fullName evidence="3">Aminoglycoside phosphotransferase domain-containing protein</fullName>
    </recommendedName>
</protein>
<evidence type="ECO:0000313" key="2">
    <source>
        <dbReference type="Proteomes" id="UP000249789"/>
    </source>
</evidence>
<dbReference type="GeneID" id="63864793"/>
<dbReference type="EMBL" id="KZ824646">
    <property type="protein sequence ID" value="RAK76777.1"/>
    <property type="molecule type" value="Genomic_DNA"/>
</dbReference>
<dbReference type="AlphaFoldDB" id="A0A8G1RMG9"/>
<dbReference type="InterPro" id="IPR051678">
    <property type="entry name" value="AGP_Transferase"/>
</dbReference>
<evidence type="ECO:0000313" key="1">
    <source>
        <dbReference type="EMBL" id="RAK76777.1"/>
    </source>
</evidence>
<organism evidence="1 2">
    <name type="scientific">Aspergillus fijiensis CBS 313.89</name>
    <dbReference type="NCBI Taxonomy" id="1448319"/>
    <lineage>
        <taxon>Eukaryota</taxon>
        <taxon>Fungi</taxon>
        <taxon>Dikarya</taxon>
        <taxon>Ascomycota</taxon>
        <taxon>Pezizomycotina</taxon>
        <taxon>Eurotiomycetes</taxon>
        <taxon>Eurotiomycetidae</taxon>
        <taxon>Eurotiales</taxon>
        <taxon>Aspergillaceae</taxon>
        <taxon>Aspergillus</taxon>
    </lineage>
</organism>
<reference evidence="1 2" key="1">
    <citation type="submission" date="2018-02" db="EMBL/GenBank/DDBJ databases">
        <title>The genomes of Aspergillus section Nigri reveals drivers in fungal speciation.</title>
        <authorList>
            <consortium name="DOE Joint Genome Institute"/>
            <person name="Vesth T.C."/>
            <person name="Nybo J."/>
            <person name="Theobald S."/>
            <person name="Brandl J."/>
            <person name="Frisvad J.C."/>
            <person name="Nielsen K.F."/>
            <person name="Lyhne E.K."/>
            <person name="Kogle M.E."/>
            <person name="Kuo A."/>
            <person name="Riley R."/>
            <person name="Clum A."/>
            <person name="Nolan M."/>
            <person name="Lipzen A."/>
            <person name="Salamov A."/>
            <person name="Henrissat B."/>
            <person name="Wiebenga A."/>
            <person name="De vries R.P."/>
            <person name="Grigoriev I.V."/>
            <person name="Mortensen U.H."/>
            <person name="Andersen M.R."/>
            <person name="Baker S.E."/>
        </authorList>
    </citation>
    <scope>NUCLEOTIDE SEQUENCE [LARGE SCALE GENOMIC DNA]</scope>
    <source>
        <strain evidence="1 2">CBS 313.89</strain>
    </source>
</reference>
<dbReference type="Proteomes" id="UP000249789">
    <property type="component" value="Unassembled WGS sequence"/>
</dbReference>
<accession>A0A8G1RMG9</accession>
<dbReference type="OrthoDB" id="5412996at2759"/>
<dbReference type="InterPro" id="IPR011009">
    <property type="entry name" value="Kinase-like_dom_sf"/>
</dbReference>
<dbReference type="SUPFAM" id="SSF56112">
    <property type="entry name" value="Protein kinase-like (PK-like)"/>
    <property type="match status" value="1"/>
</dbReference>
<keyword evidence="2" id="KW-1185">Reference proteome</keyword>